<feature type="compositionally biased region" description="Basic and acidic residues" evidence="1">
    <location>
        <begin position="802"/>
        <end position="811"/>
    </location>
</feature>
<evidence type="ECO:0000256" key="1">
    <source>
        <dbReference type="SAM" id="MobiDB-lite"/>
    </source>
</evidence>
<dbReference type="Pfam" id="PF19516">
    <property type="entry name" value="DUF6049"/>
    <property type="match status" value="1"/>
</dbReference>
<feature type="region of interest" description="Disordered" evidence="1">
    <location>
        <begin position="247"/>
        <end position="319"/>
    </location>
</feature>
<feature type="region of interest" description="Disordered" evidence="1">
    <location>
        <begin position="750"/>
        <end position="811"/>
    </location>
</feature>
<keyword evidence="2" id="KW-1133">Transmembrane helix</keyword>
<evidence type="ECO:0000256" key="2">
    <source>
        <dbReference type="SAM" id="Phobius"/>
    </source>
</evidence>
<keyword evidence="3" id="KW-0732">Signal</keyword>
<feature type="transmembrane region" description="Helical" evidence="2">
    <location>
        <begin position="723"/>
        <end position="741"/>
    </location>
</feature>
<feature type="chain" id="PRO_5041345647" evidence="3">
    <location>
        <begin position="34"/>
        <end position="811"/>
    </location>
</feature>
<protein>
    <submittedName>
        <fullName evidence="4">DUF6049 family protein</fullName>
    </submittedName>
</protein>
<dbReference type="EMBL" id="JAKFHA010000064">
    <property type="protein sequence ID" value="MCF2533886.1"/>
    <property type="molecule type" value="Genomic_DNA"/>
</dbReference>
<gene>
    <name evidence="4" type="ORF">LZ495_42630</name>
</gene>
<proteinExistence type="predicted"/>
<feature type="compositionally biased region" description="Acidic residues" evidence="1">
    <location>
        <begin position="760"/>
        <end position="773"/>
    </location>
</feature>
<keyword evidence="5" id="KW-1185">Reference proteome</keyword>
<dbReference type="AlphaFoldDB" id="A0AA41QAS8"/>
<organism evidence="4 5">
    <name type="scientific">Yinghuangia soli</name>
    <dbReference type="NCBI Taxonomy" id="2908204"/>
    <lineage>
        <taxon>Bacteria</taxon>
        <taxon>Bacillati</taxon>
        <taxon>Actinomycetota</taxon>
        <taxon>Actinomycetes</taxon>
        <taxon>Kitasatosporales</taxon>
        <taxon>Streptomycetaceae</taxon>
        <taxon>Yinghuangia</taxon>
    </lineage>
</organism>
<dbReference type="RefSeq" id="WP_235058653.1">
    <property type="nucleotide sequence ID" value="NZ_JAKFHA010000064.1"/>
</dbReference>
<accession>A0AA41QAS8</accession>
<evidence type="ECO:0000313" key="5">
    <source>
        <dbReference type="Proteomes" id="UP001165378"/>
    </source>
</evidence>
<comment type="caution">
    <text evidence="4">The sequence shown here is derived from an EMBL/GenBank/DDBJ whole genome shotgun (WGS) entry which is preliminary data.</text>
</comment>
<dbReference type="Proteomes" id="UP001165378">
    <property type="component" value="Unassembled WGS sequence"/>
</dbReference>
<feature type="signal peptide" evidence="3">
    <location>
        <begin position="1"/>
        <end position="33"/>
    </location>
</feature>
<feature type="compositionally biased region" description="Basic and acidic residues" evidence="1">
    <location>
        <begin position="270"/>
        <end position="295"/>
    </location>
</feature>
<sequence>MTRAHGSARRTAGLLLLVLTALAGVLAPPPARAARAADGSPVQVVVESMAPAVARTKDDVLTIRFRLVNTTGVALDQVTVRAKVASPITLRDELATSTSEGTARRPVATVADVPANGQASGEFKATAAELGLTETDVAVYALTLDVTDNGKRVASTRLLLPWIPAGKAPAAKQQIAVLWPLIDRARWDGTTIGDTGQTPVFTDDGLNAELGPDGRLERLVEIGDGLPGAVWVVDPDLLATANEMAKGYRVAPPRPPETGKETDDAASGKSKGDGDTDSKDDKDSKGSSKDRDGRTDVAATKSTPRTEAATAPGTGGPGAAAWLEQLRKAAAADTVVALPYADTDLASIAHVAAGGKTDLTPILLRTVAEGGRVAGELLGFTVRSDVAWPIAGAVDEQVLTTAKNTGSKLVIASSTSVPPRSGKLTYTPSAHTPTNVGPEALIADARISDMLAAATENPPASPVALKQALLAELLTIANEEPMLARSLLIAPPRHFAAPVAQALKDAVTEATGTAGWAEPGTLDKIAATAPTEVEQRTIKGYPQELRRTELSAGYQQSIADLQQSVDTFAAILSNPERITRPYNPAVERALSVGWRTTPTLDANKYRIDVTRSLRVLEQLVRIVPKAGVTLSGDSGTIPVTIINGLQQAITIRLEVTSRQPNRLTLTQPAVTTIPGGVTSAIPIPAESAANGKVLVDVRVMTPDGQHTFGAAHSFYVNTTSIDGITLGIIGVIAGLLALFSLRAYLRRRRAAADGGPGDGTDGEADEGGDDEGADGPHGTEAPEHDAHDEQDEGDGRRHARRNRPEGHHAPA</sequence>
<evidence type="ECO:0000313" key="4">
    <source>
        <dbReference type="EMBL" id="MCF2533886.1"/>
    </source>
</evidence>
<keyword evidence="2" id="KW-0472">Membrane</keyword>
<name>A0AA41QAS8_9ACTN</name>
<evidence type="ECO:0000256" key="3">
    <source>
        <dbReference type="SAM" id="SignalP"/>
    </source>
</evidence>
<dbReference type="InterPro" id="IPR046112">
    <property type="entry name" value="DUF6049"/>
</dbReference>
<keyword evidence="2" id="KW-0812">Transmembrane</keyword>
<reference evidence="4" key="1">
    <citation type="submission" date="2022-01" db="EMBL/GenBank/DDBJ databases">
        <title>Genome-Based Taxonomic Classification of the Phylum Actinobacteria.</title>
        <authorList>
            <person name="Gao Y."/>
        </authorList>
    </citation>
    <scope>NUCLEOTIDE SEQUENCE</scope>
    <source>
        <strain evidence="4">KLBMP 8922</strain>
    </source>
</reference>